<evidence type="ECO:0000313" key="1">
    <source>
        <dbReference type="EMBL" id="KAJ6381953.1"/>
    </source>
</evidence>
<sequence>MGLHATKYTTSCPQKQSTEYIHAVATWHNIENLAS</sequence>
<proteinExistence type="predicted"/>
<evidence type="ECO:0000313" key="2">
    <source>
        <dbReference type="Proteomes" id="UP001141253"/>
    </source>
</evidence>
<organism evidence="1 2">
    <name type="scientific">Salix suchowensis</name>
    <dbReference type="NCBI Taxonomy" id="1278906"/>
    <lineage>
        <taxon>Eukaryota</taxon>
        <taxon>Viridiplantae</taxon>
        <taxon>Streptophyta</taxon>
        <taxon>Embryophyta</taxon>
        <taxon>Tracheophyta</taxon>
        <taxon>Spermatophyta</taxon>
        <taxon>Magnoliopsida</taxon>
        <taxon>eudicotyledons</taxon>
        <taxon>Gunneridae</taxon>
        <taxon>Pentapetalae</taxon>
        <taxon>rosids</taxon>
        <taxon>fabids</taxon>
        <taxon>Malpighiales</taxon>
        <taxon>Salicaceae</taxon>
        <taxon>Saliceae</taxon>
        <taxon>Salix</taxon>
    </lineage>
</organism>
<accession>A0ABQ9BCG3</accession>
<reference evidence="1" key="2">
    <citation type="journal article" date="2023" name="Int. J. Mol. Sci.">
        <title>De Novo Assembly and Annotation of 11 Diverse Shrub Willow (Salix) Genomes Reveals Novel Gene Organization in Sex-Linked Regions.</title>
        <authorList>
            <person name="Hyden B."/>
            <person name="Feng K."/>
            <person name="Yates T.B."/>
            <person name="Jawdy S."/>
            <person name="Cereghino C."/>
            <person name="Smart L.B."/>
            <person name="Muchero W."/>
        </authorList>
    </citation>
    <scope>NUCLEOTIDE SEQUENCE</scope>
    <source>
        <tissue evidence="1">Shoot tip</tissue>
    </source>
</reference>
<gene>
    <name evidence="1" type="ORF">OIU77_030582</name>
</gene>
<keyword evidence="2" id="KW-1185">Reference proteome</keyword>
<name>A0ABQ9BCG3_9ROSI</name>
<dbReference type="Proteomes" id="UP001141253">
    <property type="component" value="Chromosome 6"/>
</dbReference>
<comment type="caution">
    <text evidence="1">The sequence shown here is derived from an EMBL/GenBank/DDBJ whole genome shotgun (WGS) entry which is preliminary data.</text>
</comment>
<reference evidence="1" key="1">
    <citation type="submission" date="2022-10" db="EMBL/GenBank/DDBJ databases">
        <authorList>
            <person name="Hyden B.L."/>
            <person name="Feng K."/>
            <person name="Yates T."/>
            <person name="Jawdy S."/>
            <person name="Smart L.B."/>
            <person name="Muchero W."/>
        </authorList>
    </citation>
    <scope>NUCLEOTIDE SEQUENCE</scope>
    <source>
        <tissue evidence="1">Shoot tip</tissue>
    </source>
</reference>
<dbReference type="EMBL" id="JAPFFI010000009">
    <property type="protein sequence ID" value="KAJ6381953.1"/>
    <property type="molecule type" value="Genomic_DNA"/>
</dbReference>
<protein>
    <submittedName>
        <fullName evidence="1">Uncharacterized protein</fullName>
    </submittedName>
</protein>